<gene>
    <name evidence="2" type="ORF">J2S57_005766</name>
</gene>
<protein>
    <submittedName>
        <fullName evidence="2">DNA repair protein MutK</fullName>
    </submittedName>
</protein>
<dbReference type="PIRSF" id="PIRSF016660">
    <property type="entry name" value="YedI"/>
    <property type="match status" value="1"/>
</dbReference>
<feature type="transmembrane region" description="Helical" evidence="1">
    <location>
        <begin position="280"/>
        <end position="305"/>
    </location>
</feature>
<dbReference type="PANTHER" id="PTHR30503:SF3">
    <property type="entry name" value="INNER MEMBRANE PROTEIN YEDI"/>
    <property type="match status" value="1"/>
</dbReference>
<keyword evidence="1" id="KW-0812">Transmembrane</keyword>
<dbReference type="Proteomes" id="UP001235712">
    <property type="component" value="Unassembled WGS sequence"/>
</dbReference>
<evidence type="ECO:0000313" key="2">
    <source>
        <dbReference type="EMBL" id="MDP9830017.1"/>
    </source>
</evidence>
<feature type="transmembrane region" description="Helical" evidence="1">
    <location>
        <begin position="225"/>
        <end position="246"/>
    </location>
</feature>
<accession>A0ABT9PBE3</accession>
<keyword evidence="1" id="KW-1133">Transmembrane helix</keyword>
<keyword evidence="3" id="KW-1185">Reference proteome</keyword>
<evidence type="ECO:0000313" key="3">
    <source>
        <dbReference type="Proteomes" id="UP001235712"/>
    </source>
</evidence>
<evidence type="ECO:0000256" key="1">
    <source>
        <dbReference type="SAM" id="Phobius"/>
    </source>
</evidence>
<dbReference type="Pfam" id="PF05661">
    <property type="entry name" value="DUF808"/>
    <property type="match status" value="1"/>
</dbReference>
<feature type="transmembrane region" description="Helical" evidence="1">
    <location>
        <begin position="168"/>
        <end position="194"/>
    </location>
</feature>
<proteinExistence type="predicted"/>
<organism evidence="2 3">
    <name type="scientific">Kineosporia succinea</name>
    <dbReference type="NCBI Taxonomy" id="84632"/>
    <lineage>
        <taxon>Bacteria</taxon>
        <taxon>Bacillati</taxon>
        <taxon>Actinomycetota</taxon>
        <taxon>Actinomycetes</taxon>
        <taxon>Kineosporiales</taxon>
        <taxon>Kineosporiaceae</taxon>
        <taxon>Kineosporia</taxon>
    </lineage>
</organism>
<feature type="transmembrane region" description="Helical" evidence="1">
    <location>
        <begin position="76"/>
        <end position="107"/>
    </location>
</feature>
<name>A0ABT9PBE3_9ACTN</name>
<reference evidence="2 3" key="1">
    <citation type="submission" date="2023-07" db="EMBL/GenBank/DDBJ databases">
        <title>Sequencing the genomes of 1000 actinobacteria strains.</title>
        <authorList>
            <person name="Klenk H.-P."/>
        </authorList>
    </citation>
    <scope>NUCLEOTIDE SEQUENCE [LARGE SCALE GENOMIC DNA]</scope>
    <source>
        <strain evidence="2 3">DSM 44388</strain>
    </source>
</reference>
<dbReference type="InterPro" id="IPR008526">
    <property type="entry name" value="YedI"/>
</dbReference>
<dbReference type="RefSeq" id="WP_307248797.1">
    <property type="nucleotide sequence ID" value="NZ_JAUSQZ010000001.1"/>
</dbReference>
<keyword evidence="1" id="KW-0472">Membrane</keyword>
<dbReference type="PANTHER" id="PTHR30503">
    <property type="entry name" value="INNER MEMBRANE PROTEIN YEDI"/>
    <property type="match status" value="1"/>
</dbReference>
<comment type="caution">
    <text evidence="2">The sequence shown here is derived from an EMBL/GenBank/DDBJ whole genome shotgun (WGS) entry which is preliminary data.</text>
</comment>
<sequence length="311" mass="32655">MAGGLAALLDDIAVLAKLAAASVDDVAAASGRAGVKAAGLVIDDTAVTPRYVHGFTPDRELPIVWKIALGSLRNKMLFILPAVLLLNLFLPWALTPILMVGGLYLAFEGAEKVYEVFGGHQAEKKTEPAAASGPDTEKTMVAGAIRTDFILSAEIMVISLNEVTDESFWTQAITLILVGIAITAGVYGAVGLLVKVDDIGLKMIEGGQGAREAFGRFLVSAMPKVFTVLSTVGIAAMLWVGGHILLAGVDDLGWHAPYELVHHLEEGAHDVAGIGGFLGWFVNTLCSAVIGLVVGAVVVLVMHFIPRKNAH</sequence>
<dbReference type="EMBL" id="JAUSQZ010000001">
    <property type="protein sequence ID" value="MDP9830017.1"/>
    <property type="molecule type" value="Genomic_DNA"/>
</dbReference>